<dbReference type="Gene3D" id="1.10.260.100">
    <property type="match status" value="1"/>
</dbReference>
<dbReference type="PROSITE" id="PS50030">
    <property type="entry name" value="UBA"/>
    <property type="match status" value="1"/>
</dbReference>
<dbReference type="SUPFAM" id="SSF46934">
    <property type="entry name" value="UBA-like"/>
    <property type="match status" value="1"/>
</dbReference>
<evidence type="ECO:0000313" key="6">
    <source>
        <dbReference type="EMBL" id="KAH0625317.1"/>
    </source>
</evidence>
<dbReference type="Proteomes" id="UP000826234">
    <property type="component" value="Unassembled WGS sequence"/>
</dbReference>
<feature type="domain" description="UBA" evidence="4">
    <location>
        <begin position="551"/>
        <end position="600"/>
    </location>
</feature>
<dbReference type="SUPFAM" id="SSF54236">
    <property type="entry name" value="Ubiquitin-like"/>
    <property type="match status" value="1"/>
</dbReference>
<evidence type="ECO:0000313" key="7">
    <source>
        <dbReference type="Proteomes" id="UP000826234"/>
    </source>
</evidence>
<gene>
    <name evidence="6" type="ORF">JD844_033831</name>
</gene>
<evidence type="ECO:0008006" key="8">
    <source>
        <dbReference type="Google" id="ProtNLM"/>
    </source>
</evidence>
<accession>A0ABQ7T6D9</accession>
<dbReference type="Pfam" id="PF00627">
    <property type="entry name" value="UBA"/>
    <property type="match status" value="1"/>
</dbReference>
<evidence type="ECO:0000256" key="2">
    <source>
        <dbReference type="ARBA" id="ARBA00022490"/>
    </source>
</evidence>
<protein>
    <recommendedName>
        <fullName evidence="8">Ubiquilin 1</fullName>
    </recommendedName>
</protein>
<feature type="domain" description="Ubiquitin-like" evidence="5">
    <location>
        <begin position="18"/>
        <end position="88"/>
    </location>
</feature>
<dbReference type="InterPro" id="IPR029071">
    <property type="entry name" value="Ubiquitin-like_domsf"/>
</dbReference>
<organism evidence="6 7">
    <name type="scientific">Phrynosoma platyrhinos</name>
    <name type="common">Desert horned lizard</name>
    <dbReference type="NCBI Taxonomy" id="52577"/>
    <lineage>
        <taxon>Eukaryota</taxon>
        <taxon>Metazoa</taxon>
        <taxon>Chordata</taxon>
        <taxon>Craniata</taxon>
        <taxon>Vertebrata</taxon>
        <taxon>Euteleostomi</taxon>
        <taxon>Lepidosauria</taxon>
        <taxon>Squamata</taxon>
        <taxon>Bifurcata</taxon>
        <taxon>Unidentata</taxon>
        <taxon>Episquamata</taxon>
        <taxon>Toxicofera</taxon>
        <taxon>Iguania</taxon>
        <taxon>Phrynosomatidae</taxon>
        <taxon>Phrynosomatinae</taxon>
        <taxon>Phrynosoma</taxon>
    </lineage>
</organism>
<feature type="compositionally biased region" description="Polar residues" evidence="3">
    <location>
        <begin position="352"/>
        <end position="361"/>
    </location>
</feature>
<feature type="compositionally biased region" description="Low complexity" evidence="3">
    <location>
        <begin position="322"/>
        <end position="332"/>
    </location>
</feature>
<dbReference type="PANTHER" id="PTHR10677:SF16">
    <property type="entry name" value="UBIQUILIN-1"/>
    <property type="match status" value="1"/>
</dbReference>
<feature type="region of interest" description="Disordered" evidence="3">
    <location>
        <begin position="499"/>
        <end position="558"/>
    </location>
</feature>
<dbReference type="SMART" id="SM00213">
    <property type="entry name" value="UBQ"/>
    <property type="match status" value="1"/>
</dbReference>
<evidence type="ECO:0000259" key="4">
    <source>
        <dbReference type="PROSITE" id="PS50030"/>
    </source>
</evidence>
<feature type="compositionally biased region" description="Acidic residues" evidence="3">
    <location>
        <begin position="544"/>
        <end position="553"/>
    </location>
</feature>
<keyword evidence="2" id="KW-0963">Cytoplasm</keyword>
<comment type="caution">
    <text evidence="6">The sequence shown here is derived from an EMBL/GenBank/DDBJ whole genome shotgun (WGS) entry which is preliminary data.</text>
</comment>
<dbReference type="InterPro" id="IPR015496">
    <property type="entry name" value="Ubiquilin"/>
</dbReference>
<proteinExistence type="predicted"/>
<dbReference type="PROSITE" id="PS50053">
    <property type="entry name" value="UBIQUITIN_2"/>
    <property type="match status" value="1"/>
</dbReference>
<sequence>MSERKKGPRAATPSSRVVKVTVKTLKRKEHFEVAEGMLIQEFKKLIAERFKTPPEQLSLIFAGVILKDQDTLAQHKIGNGSKVHLFIKSQRRPSVPMGNATPLPSGFLPAPSANAFFCQESNSEHSLDLSEWNHQPEELMASCHDLVTRTMENLLLQILGLNLDASALNRNPLILGFLLGVTGMNILGLNAMEVSELVGDAPEQDTTRQELISEVMQHPFVQNLFGDTEQVRQMIMSVPQMQQLAQQNPEISHILNNSEFLREMIDVATSPAVMDEIIRNHDRALSNLESIPGGYSALQQLYNDIEAPMLNAVQAQFQGNSAFTSSESKSSSGDMAPLSRMENREPLPNPWAPQSNSSGDNGFNGDANGVGNGARQPGYIHITLNTRVRLNLSKSENIQNMVHQLTDNPEFMQSMTNALSHPEGPTQAFLAHCNSPTSQGAPPPQGWARALPPKLAKSEAAALLSNPRAVQALLQLQMSLLALRREVPDFILALVDPDVDPESMEDSDEGDSPSSDTASLVSADESLELESNGSRDGGGGGQEEVAEEVEDMEQQTLASPYQAQLEQLRAMGFPNEELNLQALLDTEGDVAAAVEKLTKSRAF</sequence>
<evidence type="ECO:0000256" key="1">
    <source>
        <dbReference type="ARBA" id="ARBA00004496"/>
    </source>
</evidence>
<dbReference type="InterPro" id="IPR009060">
    <property type="entry name" value="UBA-like_sf"/>
</dbReference>
<dbReference type="EMBL" id="JAIPUX010001232">
    <property type="protein sequence ID" value="KAH0625317.1"/>
    <property type="molecule type" value="Genomic_DNA"/>
</dbReference>
<dbReference type="Pfam" id="PF00240">
    <property type="entry name" value="ubiquitin"/>
    <property type="match status" value="1"/>
</dbReference>
<reference evidence="6 7" key="1">
    <citation type="journal article" date="2022" name="Gigascience">
        <title>A chromosome-level genome assembly and annotation of the desert horned lizard, Phrynosoma platyrhinos, provides insight into chromosomal rearrangements among reptiles.</title>
        <authorList>
            <person name="Koochekian N."/>
            <person name="Ascanio A."/>
            <person name="Farleigh K."/>
            <person name="Card D.C."/>
            <person name="Schield D.R."/>
            <person name="Castoe T.A."/>
            <person name="Jezkova T."/>
        </authorList>
    </citation>
    <scope>NUCLEOTIDE SEQUENCE [LARGE SCALE GENOMIC DNA]</scope>
    <source>
        <strain evidence="6">NK-2021</strain>
    </source>
</reference>
<dbReference type="InterPro" id="IPR015940">
    <property type="entry name" value="UBA"/>
</dbReference>
<keyword evidence="7" id="KW-1185">Reference proteome</keyword>
<comment type="subcellular location">
    <subcellularLocation>
        <location evidence="1">Cytoplasm</location>
    </subcellularLocation>
</comment>
<dbReference type="Pfam" id="PF23195">
    <property type="entry name" value="UBQLN1"/>
    <property type="match status" value="1"/>
</dbReference>
<evidence type="ECO:0000259" key="5">
    <source>
        <dbReference type="PROSITE" id="PS50053"/>
    </source>
</evidence>
<evidence type="ECO:0000256" key="3">
    <source>
        <dbReference type="SAM" id="MobiDB-lite"/>
    </source>
</evidence>
<name>A0ABQ7T6D9_PHRPL</name>
<dbReference type="Gene3D" id="3.10.20.90">
    <property type="entry name" value="Phosphatidylinositol 3-kinase Catalytic Subunit, Chain A, domain 1"/>
    <property type="match status" value="1"/>
</dbReference>
<dbReference type="InterPro" id="IPR000626">
    <property type="entry name" value="Ubiquitin-like_dom"/>
</dbReference>
<feature type="compositionally biased region" description="Acidic residues" evidence="3">
    <location>
        <begin position="499"/>
        <end position="511"/>
    </location>
</feature>
<dbReference type="PANTHER" id="PTHR10677">
    <property type="entry name" value="UBIQUILIN"/>
    <property type="match status" value="1"/>
</dbReference>
<dbReference type="SMART" id="SM00165">
    <property type="entry name" value="UBA"/>
    <property type="match status" value="1"/>
</dbReference>
<dbReference type="Gene3D" id="1.10.8.10">
    <property type="entry name" value="DNA helicase RuvA subunit, C-terminal domain"/>
    <property type="match status" value="1"/>
</dbReference>
<feature type="region of interest" description="Disordered" evidence="3">
    <location>
        <begin position="322"/>
        <end position="369"/>
    </location>
</feature>